<evidence type="ECO:0000313" key="1">
    <source>
        <dbReference type="EMBL" id="MBC8434258.1"/>
    </source>
</evidence>
<accession>A0A8J6TRN5</accession>
<gene>
    <name evidence="1" type="ORF">H8D96_20305</name>
</gene>
<evidence type="ECO:0000313" key="2">
    <source>
        <dbReference type="Proteomes" id="UP000605201"/>
    </source>
</evidence>
<comment type="caution">
    <text evidence="1">The sequence shown here is derived from an EMBL/GenBank/DDBJ whole genome shotgun (WGS) entry which is preliminary data.</text>
</comment>
<protein>
    <submittedName>
        <fullName evidence="1">Uncharacterized protein</fullName>
    </submittedName>
</protein>
<proteinExistence type="predicted"/>
<dbReference type="EMBL" id="JACNIG010000405">
    <property type="protein sequence ID" value="MBC8434258.1"/>
    <property type="molecule type" value="Genomic_DNA"/>
</dbReference>
<organism evidence="1 2">
    <name type="scientific">Candidatus Desulfatibia vada</name>
    <dbReference type="NCBI Taxonomy" id="2841696"/>
    <lineage>
        <taxon>Bacteria</taxon>
        <taxon>Pseudomonadati</taxon>
        <taxon>Thermodesulfobacteriota</taxon>
        <taxon>Desulfobacteria</taxon>
        <taxon>Desulfobacterales</taxon>
        <taxon>Desulfobacterales incertae sedis</taxon>
        <taxon>Candidatus Desulfatibia</taxon>
    </lineage>
</organism>
<dbReference type="Pfam" id="PF09952">
    <property type="entry name" value="AbiEi_2"/>
    <property type="match status" value="1"/>
</dbReference>
<dbReference type="AlphaFoldDB" id="A0A8J6TRN5"/>
<dbReference type="Proteomes" id="UP000605201">
    <property type="component" value="Unassembled WGS sequence"/>
</dbReference>
<dbReference type="InterPro" id="IPR019238">
    <property type="entry name" value="AbiEi_2"/>
</dbReference>
<reference evidence="1 2" key="1">
    <citation type="submission" date="2020-08" db="EMBL/GenBank/DDBJ databases">
        <title>Bridging the membrane lipid divide: bacteria of the FCB group superphylum have the potential to synthesize archaeal ether lipids.</title>
        <authorList>
            <person name="Villanueva L."/>
            <person name="Von Meijenfeldt F.A.B."/>
            <person name="Westbye A.B."/>
            <person name="Yadav S."/>
            <person name="Hopmans E.C."/>
            <person name="Dutilh B.E."/>
            <person name="Sinninghe Damste J.S."/>
        </authorList>
    </citation>
    <scope>NUCLEOTIDE SEQUENCE [LARGE SCALE GENOMIC DNA]</scope>
    <source>
        <strain evidence="1">NIOZ-UU17</strain>
    </source>
</reference>
<name>A0A8J6TRN5_9BACT</name>
<sequence length="342" mass="39622">MKQEIKGLIETALEMFEQTTGLKVAYQGKLLDETKYPDGLVRIDHRNMQWIFALRVKARVTRATVAIEKTEGMNHRQERLLVADYITPPMADLMKKMDMFFMDTAGNAYINKLPLYVFIKGNKLRERAKIMPQRRLLNPTGLRVVFELLNNPVMVDWPYRNVAKTADVALGTVGWIFRDLKEMGFLLEMGGRKRRMTNLQTLLKRWVEAYPDQLRPKLVIDRFKADHHDWWKGVDIVEHDACWGGEVAAAKLTQHLKPEKVVIYANQPPAKLIIGNKLRKANYGNVEILKPFWKFKHKFADQGIAPPLLVYADLMATGDDRNIETAGIIHDKYLLRPDRQIR</sequence>